<feature type="transmembrane region" description="Helical" evidence="1">
    <location>
        <begin position="40"/>
        <end position="61"/>
    </location>
</feature>
<dbReference type="Proteomes" id="UP000271162">
    <property type="component" value="Unassembled WGS sequence"/>
</dbReference>
<organism evidence="4">
    <name type="scientific">Nippostrongylus brasiliensis</name>
    <name type="common">Rat hookworm</name>
    <dbReference type="NCBI Taxonomy" id="27835"/>
    <lineage>
        <taxon>Eukaryota</taxon>
        <taxon>Metazoa</taxon>
        <taxon>Ecdysozoa</taxon>
        <taxon>Nematoda</taxon>
        <taxon>Chromadorea</taxon>
        <taxon>Rhabditida</taxon>
        <taxon>Rhabditina</taxon>
        <taxon>Rhabditomorpha</taxon>
        <taxon>Strongyloidea</taxon>
        <taxon>Heligmosomidae</taxon>
        <taxon>Nippostrongylus</taxon>
    </lineage>
</organism>
<evidence type="ECO:0000313" key="3">
    <source>
        <dbReference type="Proteomes" id="UP000271162"/>
    </source>
</evidence>
<reference evidence="2 3" key="2">
    <citation type="submission" date="2018-11" db="EMBL/GenBank/DDBJ databases">
        <authorList>
            <consortium name="Pathogen Informatics"/>
        </authorList>
    </citation>
    <scope>NUCLEOTIDE SEQUENCE [LARGE SCALE GENOMIC DNA]</scope>
</reference>
<evidence type="ECO:0000313" key="2">
    <source>
        <dbReference type="EMBL" id="VDL65973.1"/>
    </source>
</evidence>
<protein>
    <submittedName>
        <fullName evidence="4">Sulfate exporter family transporter</fullName>
    </submittedName>
</protein>
<keyword evidence="1" id="KW-0812">Transmembrane</keyword>
<evidence type="ECO:0000256" key="1">
    <source>
        <dbReference type="SAM" id="Phobius"/>
    </source>
</evidence>
<reference evidence="4" key="1">
    <citation type="submission" date="2017-02" db="UniProtKB">
        <authorList>
            <consortium name="WormBaseParasite"/>
        </authorList>
    </citation>
    <scope>IDENTIFICATION</scope>
</reference>
<sequence>MVFQVGEVFMCGGDIYICIVGIVLALLALFNLFGGTASKIFAVIKLIIAIGYAAAIIYGVVKKDAKVIAGVMIATVRPSII</sequence>
<accession>A0A0N4XIN2</accession>
<dbReference type="AlphaFoldDB" id="A0A0N4XIN2"/>
<name>A0A0N4XIN2_NIPBR</name>
<keyword evidence="1" id="KW-1133">Transmembrane helix</keyword>
<proteinExistence type="predicted"/>
<dbReference type="WBParaSite" id="NBR_0000238401-mRNA-1">
    <property type="protein sequence ID" value="NBR_0000238401-mRNA-1"/>
    <property type="gene ID" value="NBR_0000238401"/>
</dbReference>
<dbReference type="EMBL" id="UYSL01002669">
    <property type="protein sequence ID" value="VDL65973.1"/>
    <property type="molecule type" value="Genomic_DNA"/>
</dbReference>
<gene>
    <name evidence="2" type="ORF">NBR_LOCUS2384</name>
</gene>
<keyword evidence="3" id="KW-1185">Reference proteome</keyword>
<feature type="transmembrane region" description="Helical" evidence="1">
    <location>
        <begin position="15"/>
        <end position="34"/>
    </location>
</feature>
<keyword evidence="1" id="KW-0472">Membrane</keyword>
<evidence type="ECO:0000313" key="4">
    <source>
        <dbReference type="WBParaSite" id="NBR_0000238401-mRNA-1"/>
    </source>
</evidence>